<organism evidence="2 3">
    <name type="scientific">Senna tora</name>
    <dbReference type="NCBI Taxonomy" id="362788"/>
    <lineage>
        <taxon>Eukaryota</taxon>
        <taxon>Viridiplantae</taxon>
        <taxon>Streptophyta</taxon>
        <taxon>Embryophyta</taxon>
        <taxon>Tracheophyta</taxon>
        <taxon>Spermatophyta</taxon>
        <taxon>Magnoliopsida</taxon>
        <taxon>eudicotyledons</taxon>
        <taxon>Gunneridae</taxon>
        <taxon>Pentapetalae</taxon>
        <taxon>rosids</taxon>
        <taxon>fabids</taxon>
        <taxon>Fabales</taxon>
        <taxon>Fabaceae</taxon>
        <taxon>Caesalpinioideae</taxon>
        <taxon>Cassia clade</taxon>
        <taxon>Senna</taxon>
    </lineage>
</organism>
<keyword evidence="3" id="KW-1185">Reference proteome</keyword>
<dbReference type="EMBL" id="JAAIUW010000003">
    <property type="protein sequence ID" value="KAF7838627.1"/>
    <property type="molecule type" value="Genomic_DNA"/>
</dbReference>
<reference evidence="2" key="1">
    <citation type="submission" date="2020-09" db="EMBL/GenBank/DDBJ databases">
        <title>Genome-Enabled Discovery of Anthraquinone Biosynthesis in Senna tora.</title>
        <authorList>
            <person name="Kang S.-H."/>
            <person name="Pandey R.P."/>
            <person name="Lee C.-M."/>
            <person name="Sim J.-S."/>
            <person name="Jeong J.-T."/>
            <person name="Choi B.-S."/>
            <person name="Jung M."/>
            <person name="Ginzburg D."/>
            <person name="Zhao K."/>
            <person name="Won S.Y."/>
            <person name="Oh T.-J."/>
            <person name="Yu Y."/>
            <person name="Kim N.-H."/>
            <person name="Lee O.R."/>
            <person name="Lee T.-H."/>
            <person name="Bashyal P."/>
            <person name="Kim T.-S."/>
            <person name="Lee W.-H."/>
            <person name="Kawkins C."/>
            <person name="Kim C.-K."/>
            <person name="Kim J.S."/>
            <person name="Ahn B.O."/>
            <person name="Rhee S.Y."/>
            <person name="Sohng J.K."/>
        </authorList>
    </citation>
    <scope>NUCLEOTIDE SEQUENCE</scope>
    <source>
        <tissue evidence="2">Leaf</tissue>
    </source>
</reference>
<evidence type="ECO:0000313" key="3">
    <source>
        <dbReference type="Proteomes" id="UP000634136"/>
    </source>
</evidence>
<accession>A0A834X5G8</accession>
<proteinExistence type="predicted"/>
<comment type="caution">
    <text evidence="2">The sequence shown here is derived from an EMBL/GenBank/DDBJ whole genome shotgun (WGS) entry which is preliminary data.</text>
</comment>
<sequence length="148" mass="16190">MHYVCIHDAGVLQNSVIEWSLATVKYIPIAAAWYQMVSIPMFGWFKGCAIGITTPTTPNPTIFGNPKPSMRQERESQWRKNAAMEAINGEPRPTTLMDNSKGNGSSTAAKGGGGGGFQACNISIVLIEDGVLRMCDEQRRERQQASNQ</sequence>
<name>A0A834X5G8_9FABA</name>
<feature type="compositionally biased region" description="Low complexity" evidence="1">
    <location>
        <begin position="100"/>
        <end position="109"/>
    </location>
</feature>
<gene>
    <name evidence="2" type="ORF">G2W53_007109</name>
</gene>
<feature type="region of interest" description="Disordered" evidence="1">
    <location>
        <begin position="85"/>
        <end position="112"/>
    </location>
</feature>
<protein>
    <submittedName>
        <fullName evidence="2">Uncharacterized protein</fullName>
    </submittedName>
</protein>
<evidence type="ECO:0000313" key="2">
    <source>
        <dbReference type="EMBL" id="KAF7838627.1"/>
    </source>
</evidence>
<evidence type="ECO:0000256" key="1">
    <source>
        <dbReference type="SAM" id="MobiDB-lite"/>
    </source>
</evidence>
<dbReference type="Proteomes" id="UP000634136">
    <property type="component" value="Unassembled WGS sequence"/>
</dbReference>
<dbReference type="AlphaFoldDB" id="A0A834X5G8"/>